<dbReference type="AlphaFoldDB" id="A0A1U7YAP4"/>
<organism evidence="1 2">
    <name type="scientific">Nicotiana sylvestris</name>
    <name type="common">Wood tobacco</name>
    <name type="synonym">South American tobacco</name>
    <dbReference type="NCBI Taxonomy" id="4096"/>
    <lineage>
        <taxon>Eukaryota</taxon>
        <taxon>Viridiplantae</taxon>
        <taxon>Streptophyta</taxon>
        <taxon>Embryophyta</taxon>
        <taxon>Tracheophyta</taxon>
        <taxon>Spermatophyta</taxon>
        <taxon>Magnoliopsida</taxon>
        <taxon>eudicotyledons</taxon>
        <taxon>Gunneridae</taxon>
        <taxon>Pentapetalae</taxon>
        <taxon>asterids</taxon>
        <taxon>lamiids</taxon>
        <taxon>Solanales</taxon>
        <taxon>Solanaceae</taxon>
        <taxon>Nicotianoideae</taxon>
        <taxon>Nicotianeae</taxon>
        <taxon>Nicotiana</taxon>
    </lineage>
</organism>
<protein>
    <submittedName>
        <fullName evidence="2">Uncharacterized protein LOC104246970</fullName>
    </submittedName>
</protein>
<dbReference type="RefSeq" id="XP_009801192.1">
    <property type="nucleotide sequence ID" value="XM_009802890.1"/>
</dbReference>
<reference evidence="1" key="1">
    <citation type="journal article" date="2013" name="Genome Biol.">
        <title>Reference genomes and transcriptomes of Nicotiana sylvestris and Nicotiana tomentosiformis.</title>
        <authorList>
            <person name="Sierro N."/>
            <person name="Battey J.N."/>
            <person name="Ouadi S."/>
            <person name="Bovet L."/>
            <person name="Goepfert S."/>
            <person name="Bakaher N."/>
            <person name="Peitsch M.C."/>
            <person name="Ivanov N.V."/>
        </authorList>
    </citation>
    <scope>NUCLEOTIDE SEQUENCE [LARGE SCALE GENOMIC DNA]</scope>
</reference>
<gene>
    <name evidence="2" type="primary">LOC104246970</name>
</gene>
<accession>A0A1U7YAP4</accession>
<reference evidence="2" key="2">
    <citation type="submission" date="2025-08" db="UniProtKB">
        <authorList>
            <consortium name="RefSeq"/>
        </authorList>
    </citation>
    <scope>IDENTIFICATION</scope>
    <source>
        <tissue evidence="2">Leaf</tissue>
    </source>
</reference>
<evidence type="ECO:0000313" key="2">
    <source>
        <dbReference type="RefSeq" id="XP_009801192.1"/>
    </source>
</evidence>
<name>A0A1U7YAP4_NICSY</name>
<dbReference type="Proteomes" id="UP000189701">
    <property type="component" value="Unplaced"/>
</dbReference>
<evidence type="ECO:0000313" key="1">
    <source>
        <dbReference type="Proteomes" id="UP000189701"/>
    </source>
</evidence>
<keyword evidence="1" id="KW-1185">Reference proteome</keyword>
<sequence>MINRSGEAEKIIFLSILIMRPTYRPPRHRGRGRASIDGRGNNILAQVGNQKLIAANIAGDNIDHPLYKNFMDFIQSRKDEGTSSNVPTYSSVISEKINENLEVYNQKDTKELIILLEQSELKWKDNPWQLMAMYFDTSYTTHAYKYRMHYEIILSTTRSAEIQHFYPANTRKIYSFSKIIIKKVPNWFFKWWKLYGPSLEILSPMFKSLYTQWVDISPKINSLQKDNIFYNGISAMYFFIEFSIPWIMKWDVQTGYTEEGIPCLQRIVYNKFWTKLAHPDHQGKIYGEDLINQIKSKIEEYKDQEVTNIDEGELSPFQQVIRKLQMKKGAISKKEIIASYFEEIKKDLAKNFETEIGDDISMTSIGNTSDEEVCAAGEAQRNSST</sequence>
<proteinExistence type="predicted"/>